<keyword evidence="3" id="KW-1185">Reference proteome</keyword>
<accession>A0A7W3QP20</accession>
<dbReference type="AlphaFoldDB" id="A0A7W3QP20"/>
<dbReference type="RefSeq" id="WP_182846260.1">
    <property type="nucleotide sequence ID" value="NZ_BAAALP010000001.1"/>
</dbReference>
<evidence type="ECO:0000259" key="1">
    <source>
        <dbReference type="Pfam" id="PF14534"/>
    </source>
</evidence>
<dbReference type="NCBIfam" id="TIGR02246">
    <property type="entry name" value="SgcJ/EcaC family oxidoreductase"/>
    <property type="match status" value="1"/>
</dbReference>
<evidence type="ECO:0000313" key="2">
    <source>
        <dbReference type="EMBL" id="MBA8954146.1"/>
    </source>
</evidence>
<dbReference type="InterPro" id="IPR011944">
    <property type="entry name" value="Steroid_delta5-4_isomerase"/>
</dbReference>
<gene>
    <name evidence="2" type="ORF">HNR61_005800</name>
</gene>
<dbReference type="Gene3D" id="3.10.450.50">
    <property type="match status" value="1"/>
</dbReference>
<proteinExistence type="predicted"/>
<protein>
    <submittedName>
        <fullName evidence="2">Uncharacterized protein (TIGR02246 family)</fullName>
    </submittedName>
</protein>
<dbReference type="SUPFAM" id="SSF54427">
    <property type="entry name" value="NTF2-like"/>
    <property type="match status" value="1"/>
</dbReference>
<dbReference type="Proteomes" id="UP000572680">
    <property type="component" value="Unassembled WGS sequence"/>
</dbReference>
<dbReference type="Pfam" id="PF14534">
    <property type="entry name" value="DUF4440"/>
    <property type="match status" value="1"/>
</dbReference>
<dbReference type="InterPro" id="IPR027843">
    <property type="entry name" value="DUF4440"/>
</dbReference>
<reference evidence="2 3" key="1">
    <citation type="submission" date="2020-08" db="EMBL/GenBank/DDBJ databases">
        <title>Genomic Encyclopedia of Type Strains, Phase IV (KMG-IV): sequencing the most valuable type-strain genomes for metagenomic binning, comparative biology and taxonomic classification.</title>
        <authorList>
            <person name="Goeker M."/>
        </authorList>
    </citation>
    <scope>NUCLEOTIDE SEQUENCE [LARGE SCALE GENOMIC DNA]</scope>
    <source>
        <strain evidence="2 3">DSM 44197</strain>
    </source>
</reference>
<dbReference type="EMBL" id="JACJIA010000008">
    <property type="protein sequence ID" value="MBA8954146.1"/>
    <property type="molecule type" value="Genomic_DNA"/>
</dbReference>
<feature type="domain" description="DUF4440" evidence="1">
    <location>
        <begin position="20"/>
        <end position="130"/>
    </location>
</feature>
<organism evidence="2 3">
    <name type="scientific">Actinomadura namibiensis</name>
    <dbReference type="NCBI Taxonomy" id="182080"/>
    <lineage>
        <taxon>Bacteria</taxon>
        <taxon>Bacillati</taxon>
        <taxon>Actinomycetota</taxon>
        <taxon>Actinomycetes</taxon>
        <taxon>Streptosporangiales</taxon>
        <taxon>Thermomonosporaceae</taxon>
        <taxon>Actinomadura</taxon>
    </lineage>
</organism>
<sequence>MTNDVQVVGDIPAETREAVTGVVRALERAFNAKDPDALGGQYARDSSWTNAMGRTLGGREEITEFSRPAMKGFLKDSRARYEIVRMLAVAPEVIAVNVAQTPVDASGEPVRAPHGRALYVIARREDGWKIVAGQNSAIDPPTD</sequence>
<name>A0A7W3QP20_ACTNM</name>
<dbReference type="InterPro" id="IPR032710">
    <property type="entry name" value="NTF2-like_dom_sf"/>
</dbReference>
<comment type="caution">
    <text evidence="2">The sequence shown here is derived from an EMBL/GenBank/DDBJ whole genome shotgun (WGS) entry which is preliminary data.</text>
</comment>
<evidence type="ECO:0000313" key="3">
    <source>
        <dbReference type="Proteomes" id="UP000572680"/>
    </source>
</evidence>